<evidence type="ECO:0000313" key="3">
    <source>
        <dbReference type="EMBL" id="KAJ5192190.1"/>
    </source>
</evidence>
<dbReference type="InterPro" id="IPR057654">
    <property type="entry name" value="Znf-CCCH_tandem"/>
</dbReference>
<dbReference type="Pfam" id="PF25542">
    <property type="entry name" value="zf-CCCH_12"/>
    <property type="match status" value="1"/>
</dbReference>
<reference evidence="3" key="1">
    <citation type="submission" date="2022-11" db="EMBL/GenBank/DDBJ databases">
        <authorList>
            <person name="Petersen C."/>
        </authorList>
    </citation>
    <scope>NUCLEOTIDE SEQUENCE</scope>
    <source>
        <strain evidence="3">IBT 20477</strain>
    </source>
</reference>
<dbReference type="PANTHER" id="PTHR37543:SF1">
    <property type="entry name" value="CCCH ZINC FINGER DNA BINDING PROTEIN (AFU_ORTHOLOGUE AFUA_5G12760)"/>
    <property type="match status" value="1"/>
</dbReference>
<feature type="zinc finger region" description="C3H1-type" evidence="1">
    <location>
        <begin position="343"/>
        <end position="371"/>
    </location>
</feature>
<protein>
    <submittedName>
        <fullName evidence="3">CCCH zinc finger DNA binding protein</fullName>
    </submittedName>
</protein>
<name>A0A9W9M7K6_9EURO</name>
<dbReference type="EMBL" id="JAPQKQ010000006">
    <property type="protein sequence ID" value="KAJ5192190.1"/>
    <property type="molecule type" value="Genomic_DNA"/>
</dbReference>
<comment type="caution">
    <text evidence="3">The sequence shown here is derived from an EMBL/GenBank/DDBJ whole genome shotgun (WGS) entry which is preliminary data.</text>
</comment>
<keyword evidence="1" id="KW-0863">Zinc-finger</keyword>
<sequence length="430" mass="48085">MLDLTELRSRHEAIRLTEGSKDKIIEELISHAQRLDEALQCERNESQDQKKLVGLYRKDAEKCQVELAEKSRKEAALKFVSVLVDGDHMNFREKFVQNEQNGGRLAARALIEAVQNHIRKIKPDASPNIKYKIRVYANVAGLSKTHYDTGIVSSQDVLNSFIQGFNMEDTLCDFVDAGNGKECSDVKLGALFEHYFLDVHCQHIIFCGSADNGYARVLGSYRGSDRISLVEGPPFARELRELACDFETTSFPEVFRSKKMSRKVSFGGITATLIPTPPRTPTQNYASVAKRSFPISNNSSPTVNSLTRTIETSSLKLVVCKNANDERVDSPLQISTKGKIEALKQQKFCNQFHILGSCSWGGSCTHKHEPKLVEQDVVDLMWIARLSACPKGLQCDDESCVNGHRCPHRNCTGWGCKFPHDADTRIIGSN</sequence>
<organism evidence="3 4">
    <name type="scientific">Penicillium cf. viridicatum</name>
    <dbReference type="NCBI Taxonomy" id="2972119"/>
    <lineage>
        <taxon>Eukaryota</taxon>
        <taxon>Fungi</taxon>
        <taxon>Dikarya</taxon>
        <taxon>Ascomycota</taxon>
        <taxon>Pezizomycotina</taxon>
        <taxon>Eurotiomycetes</taxon>
        <taxon>Eurotiomycetidae</taxon>
        <taxon>Eurotiales</taxon>
        <taxon>Aspergillaceae</taxon>
        <taxon>Penicillium</taxon>
    </lineage>
</organism>
<proteinExistence type="predicted"/>
<dbReference type="GO" id="GO:0008270">
    <property type="term" value="F:zinc ion binding"/>
    <property type="evidence" value="ECO:0007669"/>
    <property type="project" value="UniProtKB-KW"/>
</dbReference>
<keyword evidence="1" id="KW-0479">Metal-binding</keyword>
<reference evidence="3" key="2">
    <citation type="journal article" date="2023" name="IMA Fungus">
        <title>Comparative genomic study of the Penicillium genus elucidates a diverse pangenome and 15 lateral gene transfer events.</title>
        <authorList>
            <person name="Petersen C."/>
            <person name="Sorensen T."/>
            <person name="Nielsen M.R."/>
            <person name="Sondergaard T.E."/>
            <person name="Sorensen J.L."/>
            <person name="Fitzpatrick D.A."/>
            <person name="Frisvad J.C."/>
            <person name="Nielsen K.L."/>
        </authorList>
    </citation>
    <scope>NUCLEOTIDE SEQUENCE</scope>
    <source>
        <strain evidence="3">IBT 20477</strain>
    </source>
</reference>
<dbReference type="PANTHER" id="PTHR37543">
    <property type="entry name" value="CCCH ZINC FINGER DNA BINDING PROTEIN (AFU_ORTHOLOGUE AFUA_5G12760)"/>
    <property type="match status" value="1"/>
</dbReference>
<keyword evidence="4" id="KW-1185">Reference proteome</keyword>
<dbReference type="PROSITE" id="PS50103">
    <property type="entry name" value="ZF_C3H1"/>
    <property type="match status" value="1"/>
</dbReference>
<dbReference type="Pfam" id="PF25543">
    <property type="entry name" value="zf-CCCH_tandem"/>
    <property type="match status" value="1"/>
</dbReference>
<dbReference type="Pfam" id="PF25540">
    <property type="entry name" value="DUF7923"/>
    <property type="match status" value="1"/>
</dbReference>
<evidence type="ECO:0000313" key="4">
    <source>
        <dbReference type="Proteomes" id="UP001150942"/>
    </source>
</evidence>
<dbReference type="InterPro" id="IPR000571">
    <property type="entry name" value="Znf_CCCH"/>
</dbReference>
<evidence type="ECO:0000259" key="2">
    <source>
        <dbReference type="PROSITE" id="PS50103"/>
    </source>
</evidence>
<dbReference type="AlphaFoldDB" id="A0A9W9M7K6"/>
<keyword evidence="1" id="KW-0862">Zinc</keyword>
<dbReference type="InterPro" id="IPR057683">
    <property type="entry name" value="DUF7923"/>
</dbReference>
<accession>A0A9W9M7K6</accession>
<feature type="domain" description="C3H1-type" evidence="2">
    <location>
        <begin position="343"/>
        <end position="371"/>
    </location>
</feature>
<dbReference type="OrthoDB" id="2270193at2759"/>
<gene>
    <name evidence="3" type="ORF">N7449_008332</name>
</gene>
<evidence type="ECO:0000256" key="1">
    <source>
        <dbReference type="PROSITE-ProRule" id="PRU00723"/>
    </source>
</evidence>
<dbReference type="Proteomes" id="UP001150942">
    <property type="component" value="Unassembled WGS sequence"/>
</dbReference>